<keyword evidence="6" id="KW-0274">FAD</keyword>
<evidence type="ECO:0000256" key="9">
    <source>
        <dbReference type="ARBA" id="ARBA00023098"/>
    </source>
</evidence>
<dbReference type="GO" id="GO:0055088">
    <property type="term" value="P:lipid homeostasis"/>
    <property type="evidence" value="ECO:0007669"/>
    <property type="project" value="TreeGrafter"/>
</dbReference>
<sequence length="664" mass="71557">MTRTPVPAPSVDALRHVVDGRWANVRDETREEMGRHGLSADPDFTSEQYRAWVLEALKVLVASGRPHTGFDPSVGGKGDVGGVVTSFAMLAYGDLSLLVKAGVQWGLFGGAVQVLGTARHHDRYLRSIIDGELLGCFAMTETGHGSDVQHLHTTATYDRATEEFVIDTPHPGARKDYIGNAARDGRMAVVFAQLVIGDQKPGVHAFLVPLRDENGTVLPGVEVTDDGRKAGLNGVDNGRLAFSGVRIPRENLLNHFADVAADGTYSSSIENETARFFTMLGTLVRGRISVAGGAGAAAQKALTLAIRYGEQRRQFTNPSTGEETAVLDYLVHQRKLLPALATSYALQFTQDDLVARMHEIQAPGKPKAGAREQRQLEQSAAGIKAIATWHATATIQTCREACGGAGYLEENLLPALKADTDVFTTFEGDNTVLLQLLAKELLSDYGRTIKKGNPLGIAPLLGRQLASVGAERTGLASLLRRIPGVALDLGDRKRRTALLRTRREDTLATAIRHLAPAMRKGNDEFAVFNASQDLLLTAARAHVDALVEESFRNAIVRTTESSERGTSMGTDASVKGLLERVYDLHVLSVIDRERAWYLETGRLTAAESQTIRPLVNELCVELRPHARLLTDAFGIPEGWLSAPMLDGPAPLPVEAGVADVVAAG</sequence>
<comment type="subcellular location">
    <subcellularLocation>
        <location evidence="2">Peroxisome</location>
    </subcellularLocation>
</comment>
<dbReference type="InterPro" id="IPR036250">
    <property type="entry name" value="AcylCo_DH-like_C"/>
</dbReference>
<evidence type="ECO:0000256" key="2">
    <source>
        <dbReference type="ARBA" id="ARBA00004275"/>
    </source>
</evidence>
<dbReference type="EMBL" id="SHKL01000001">
    <property type="protein sequence ID" value="RZT88912.1"/>
    <property type="molecule type" value="Genomic_DNA"/>
</dbReference>
<dbReference type="Proteomes" id="UP000291591">
    <property type="component" value="Unassembled WGS sequence"/>
</dbReference>
<dbReference type="Pfam" id="PF02770">
    <property type="entry name" value="Acyl-CoA_dh_M"/>
    <property type="match status" value="1"/>
</dbReference>
<dbReference type="GO" id="GO:0071949">
    <property type="term" value="F:FAD binding"/>
    <property type="evidence" value="ECO:0007669"/>
    <property type="project" value="InterPro"/>
</dbReference>
<keyword evidence="5" id="KW-0285">Flavoprotein</keyword>
<evidence type="ECO:0000259" key="11">
    <source>
        <dbReference type="Pfam" id="PF01756"/>
    </source>
</evidence>
<dbReference type="FunFam" id="2.40.110.10:FF:000005">
    <property type="entry name" value="Acyl-coenzyme A oxidase"/>
    <property type="match status" value="1"/>
</dbReference>
<dbReference type="FunFam" id="1.20.140.10:FF:000010">
    <property type="entry name" value="Acyl-coenzyme A oxidase"/>
    <property type="match status" value="1"/>
</dbReference>
<dbReference type="GO" id="GO:0005504">
    <property type="term" value="F:fatty acid binding"/>
    <property type="evidence" value="ECO:0007669"/>
    <property type="project" value="TreeGrafter"/>
</dbReference>
<dbReference type="Gene3D" id="1.20.140.10">
    <property type="entry name" value="Butyryl-CoA Dehydrogenase, subunit A, domain 3"/>
    <property type="match status" value="2"/>
</dbReference>
<dbReference type="GO" id="GO:0033540">
    <property type="term" value="P:fatty acid beta-oxidation using acyl-CoA oxidase"/>
    <property type="evidence" value="ECO:0007669"/>
    <property type="project" value="TreeGrafter"/>
</dbReference>
<dbReference type="Pfam" id="PF22924">
    <property type="entry name" value="ACOX_C_alpha1"/>
    <property type="match status" value="1"/>
</dbReference>
<name>A0A4Q7V2W0_PSEST</name>
<dbReference type="InterPro" id="IPR012258">
    <property type="entry name" value="Acyl-CoA_oxidase"/>
</dbReference>
<feature type="domain" description="Acyl-CoA oxidase C-alpha1" evidence="13">
    <location>
        <begin position="281"/>
        <end position="442"/>
    </location>
</feature>
<dbReference type="Pfam" id="PF01756">
    <property type="entry name" value="ACOX"/>
    <property type="match status" value="1"/>
</dbReference>
<comment type="cofactor">
    <cofactor evidence="1">
        <name>FAD</name>
        <dbReference type="ChEBI" id="CHEBI:57692"/>
    </cofactor>
</comment>
<dbReference type="Gene3D" id="2.40.110.10">
    <property type="entry name" value="Butyryl-CoA Dehydrogenase, subunit A, domain 2"/>
    <property type="match status" value="1"/>
</dbReference>
<dbReference type="InterPro" id="IPR046373">
    <property type="entry name" value="Acyl-CoA_Oxase/DH_mid-dom_sf"/>
</dbReference>
<dbReference type="InterPro" id="IPR006091">
    <property type="entry name" value="Acyl-CoA_Oxase/DH_mid-dom"/>
</dbReference>
<evidence type="ECO:0000256" key="10">
    <source>
        <dbReference type="ARBA" id="ARBA00023140"/>
    </source>
</evidence>
<dbReference type="OrthoDB" id="1144545at2"/>
<dbReference type="GO" id="GO:0003997">
    <property type="term" value="F:acyl-CoA oxidase activity"/>
    <property type="evidence" value="ECO:0007669"/>
    <property type="project" value="UniProtKB-EC"/>
</dbReference>
<dbReference type="SUPFAM" id="SSF56645">
    <property type="entry name" value="Acyl-CoA dehydrogenase NM domain-like"/>
    <property type="match status" value="1"/>
</dbReference>
<feature type="domain" description="Acyl-CoA oxidase/dehydrogenase middle" evidence="12">
    <location>
        <begin position="136"/>
        <end position="245"/>
    </location>
</feature>
<dbReference type="InterPro" id="IPR009100">
    <property type="entry name" value="AcylCoA_DH/oxidase_NM_dom_sf"/>
</dbReference>
<reference evidence="14 15" key="1">
    <citation type="submission" date="2019-02" db="EMBL/GenBank/DDBJ databases">
        <title>Sequencing the genomes of 1000 actinobacteria strains.</title>
        <authorList>
            <person name="Klenk H.-P."/>
        </authorList>
    </citation>
    <scope>NUCLEOTIDE SEQUENCE [LARGE SCALE GENOMIC DNA]</scope>
    <source>
        <strain evidence="14 15">DSM 45779</strain>
    </source>
</reference>
<evidence type="ECO:0000256" key="1">
    <source>
        <dbReference type="ARBA" id="ARBA00001974"/>
    </source>
</evidence>
<evidence type="ECO:0000256" key="7">
    <source>
        <dbReference type="ARBA" id="ARBA00022832"/>
    </source>
</evidence>
<dbReference type="InterPro" id="IPR002655">
    <property type="entry name" value="Acyl-CoA_oxidase_C"/>
</dbReference>
<evidence type="ECO:0000256" key="6">
    <source>
        <dbReference type="ARBA" id="ARBA00022827"/>
    </source>
</evidence>
<evidence type="ECO:0000256" key="8">
    <source>
        <dbReference type="ARBA" id="ARBA00023002"/>
    </source>
</evidence>
<comment type="similarity">
    <text evidence="3">Belongs to the acyl-CoA oxidase family.</text>
</comment>
<dbReference type="AlphaFoldDB" id="A0A4Q7V2W0"/>
<keyword evidence="9" id="KW-0443">Lipid metabolism</keyword>
<evidence type="ECO:0000256" key="4">
    <source>
        <dbReference type="ARBA" id="ARBA00012870"/>
    </source>
</evidence>
<evidence type="ECO:0000256" key="5">
    <source>
        <dbReference type="ARBA" id="ARBA00022630"/>
    </source>
</evidence>
<comment type="caution">
    <text evidence="14">The sequence shown here is derived from an EMBL/GenBank/DDBJ whole genome shotgun (WGS) entry which is preliminary data.</text>
</comment>
<dbReference type="RefSeq" id="WP_130293057.1">
    <property type="nucleotide sequence ID" value="NZ_SHKL01000001.1"/>
</dbReference>
<dbReference type="EC" id="1.3.3.6" evidence="4"/>
<accession>A0A4Q7V2W0</accession>
<dbReference type="PIRSF" id="PIRSF000168">
    <property type="entry name" value="Acyl-CoA_oxidase"/>
    <property type="match status" value="1"/>
</dbReference>
<dbReference type="InterPro" id="IPR055060">
    <property type="entry name" value="ACOX_C_alpha1"/>
</dbReference>
<dbReference type="PANTHER" id="PTHR10909:SF382">
    <property type="entry name" value="ACYL-COENZYME A OXIDASE"/>
    <property type="match status" value="1"/>
</dbReference>
<evidence type="ECO:0000259" key="12">
    <source>
        <dbReference type="Pfam" id="PF02770"/>
    </source>
</evidence>
<dbReference type="PANTHER" id="PTHR10909">
    <property type="entry name" value="ELECTRON TRANSPORT OXIDOREDUCTASE"/>
    <property type="match status" value="1"/>
</dbReference>
<dbReference type="SUPFAM" id="SSF47203">
    <property type="entry name" value="Acyl-CoA dehydrogenase C-terminal domain-like"/>
    <property type="match status" value="2"/>
</dbReference>
<organism evidence="14 15">
    <name type="scientific">Pseudonocardia sediminis</name>
    <dbReference type="NCBI Taxonomy" id="1397368"/>
    <lineage>
        <taxon>Bacteria</taxon>
        <taxon>Bacillati</taxon>
        <taxon>Actinomycetota</taxon>
        <taxon>Actinomycetes</taxon>
        <taxon>Pseudonocardiales</taxon>
        <taxon>Pseudonocardiaceae</taxon>
        <taxon>Pseudonocardia</taxon>
    </lineage>
</organism>
<keyword evidence="7" id="KW-0276">Fatty acid metabolism</keyword>
<evidence type="ECO:0000256" key="3">
    <source>
        <dbReference type="ARBA" id="ARBA00006288"/>
    </source>
</evidence>
<keyword evidence="15" id="KW-1185">Reference proteome</keyword>
<evidence type="ECO:0000259" key="13">
    <source>
        <dbReference type="Pfam" id="PF22924"/>
    </source>
</evidence>
<keyword evidence="8" id="KW-0560">Oxidoreductase</keyword>
<dbReference type="FunFam" id="1.20.140.10:FF:000007">
    <property type="entry name" value="Acyl-coenzyme A oxidase"/>
    <property type="match status" value="1"/>
</dbReference>
<evidence type="ECO:0000313" key="15">
    <source>
        <dbReference type="Proteomes" id="UP000291591"/>
    </source>
</evidence>
<keyword evidence="10" id="KW-0576">Peroxisome</keyword>
<gene>
    <name evidence="14" type="ORF">EV383_5866</name>
</gene>
<feature type="domain" description="Acyl-CoA oxidase C-terminal" evidence="11">
    <location>
        <begin position="504"/>
        <end position="643"/>
    </location>
</feature>
<proteinExistence type="inferred from homology"/>
<protein>
    <recommendedName>
        <fullName evidence="4">acyl-CoA oxidase</fullName>
        <ecNumber evidence="4">1.3.3.6</ecNumber>
    </recommendedName>
</protein>
<evidence type="ECO:0000313" key="14">
    <source>
        <dbReference type="EMBL" id="RZT88912.1"/>
    </source>
</evidence>